<proteinExistence type="predicted"/>
<keyword evidence="3 6" id="KW-0347">Helicase</keyword>
<evidence type="ECO:0000259" key="5">
    <source>
        <dbReference type="PROSITE" id="PS51217"/>
    </source>
</evidence>
<evidence type="ECO:0000313" key="6">
    <source>
        <dbReference type="EMBL" id="STL88655.1"/>
    </source>
</evidence>
<accession>A0A377CB97</accession>
<evidence type="ECO:0000256" key="3">
    <source>
        <dbReference type="ARBA" id="ARBA00022806"/>
    </source>
</evidence>
<dbReference type="Pfam" id="PF13361">
    <property type="entry name" value="UvrD_C"/>
    <property type="match status" value="1"/>
</dbReference>
<organism evidence="6 7">
    <name type="scientific">Escherichia coli</name>
    <dbReference type="NCBI Taxonomy" id="562"/>
    <lineage>
        <taxon>Bacteria</taxon>
        <taxon>Pseudomonadati</taxon>
        <taxon>Pseudomonadota</taxon>
        <taxon>Gammaproteobacteria</taxon>
        <taxon>Enterobacterales</taxon>
        <taxon>Enterobacteriaceae</taxon>
        <taxon>Escherichia</taxon>
    </lineage>
</organism>
<dbReference type="AlphaFoldDB" id="A0A377CB97"/>
<dbReference type="GO" id="GO:0005524">
    <property type="term" value="F:ATP binding"/>
    <property type="evidence" value="ECO:0007669"/>
    <property type="project" value="UniProtKB-KW"/>
</dbReference>
<evidence type="ECO:0000256" key="2">
    <source>
        <dbReference type="ARBA" id="ARBA00022801"/>
    </source>
</evidence>
<reference evidence="6 7" key="1">
    <citation type="submission" date="2018-06" db="EMBL/GenBank/DDBJ databases">
        <authorList>
            <consortium name="Pathogen Informatics"/>
            <person name="Doyle S."/>
        </authorList>
    </citation>
    <scope>NUCLEOTIDE SEQUENCE [LARGE SCALE GENOMIC DNA]</scope>
    <source>
        <strain evidence="6 7">NCTC13148</strain>
    </source>
</reference>
<dbReference type="GO" id="GO:0005829">
    <property type="term" value="C:cytosol"/>
    <property type="evidence" value="ECO:0007669"/>
    <property type="project" value="TreeGrafter"/>
</dbReference>
<dbReference type="InterPro" id="IPR000212">
    <property type="entry name" value="DNA_helicase_UvrD/REP"/>
</dbReference>
<dbReference type="EMBL" id="UGET01000004">
    <property type="protein sequence ID" value="STL88655.1"/>
    <property type="molecule type" value="Genomic_DNA"/>
</dbReference>
<feature type="domain" description="UvrD-like helicase C-terminal" evidence="5">
    <location>
        <begin position="1"/>
        <end position="163"/>
    </location>
</feature>
<dbReference type="SUPFAM" id="SSF52540">
    <property type="entry name" value="P-loop containing nucleoside triphosphate hydrolases"/>
    <property type="match status" value="1"/>
</dbReference>
<dbReference type="EC" id="3.6.1.-" evidence="6"/>
<dbReference type="PANTHER" id="PTHR11070">
    <property type="entry name" value="UVRD / RECB / PCRA DNA HELICASE FAMILY MEMBER"/>
    <property type="match status" value="1"/>
</dbReference>
<dbReference type="GO" id="GO:0016787">
    <property type="term" value="F:hydrolase activity"/>
    <property type="evidence" value="ECO:0007669"/>
    <property type="project" value="UniProtKB-KW"/>
</dbReference>
<evidence type="ECO:0000256" key="1">
    <source>
        <dbReference type="ARBA" id="ARBA00022741"/>
    </source>
</evidence>
<dbReference type="PANTHER" id="PTHR11070:SF64">
    <property type="entry name" value="ATP-DEPENDENT DNA HELICASE REP"/>
    <property type="match status" value="1"/>
</dbReference>
<evidence type="ECO:0000313" key="7">
    <source>
        <dbReference type="Proteomes" id="UP000254255"/>
    </source>
</evidence>
<dbReference type="PROSITE" id="PS51217">
    <property type="entry name" value="UVRD_HELICASE_CTER"/>
    <property type="match status" value="1"/>
</dbReference>
<evidence type="ECO:0000256" key="4">
    <source>
        <dbReference type="ARBA" id="ARBA00022840"/>
    </source>
</evidence>
<dbReference type="Proteomes" id="UP000254255">
    <property type="component" value="Unassembled WGS sequence"/>
</dbReference>
<protein>
    <submittedName>
        <fullName evidence="6">ATP-dependent DNA helicase</fullName>
        <ecNumber evidence="6">3.6.1.-</ecNumber>
        <ecNumber evidence="6">3.6.4.12</ecNumber>
    </submittedName>
</protein>
<dbReference type="GO" id="GO:0000725">
    <property type="term" value="P:recombinational repair"/>
    <property type="evidence" value="ECO:0007669"/>
    <property type="project" value="TreeGrafter"/>
</dbReference>
<gene>
    <name evidence="6" type="primary">rep_3</name>
    <name evidence="6" type="ORF">NCTC13148_04129</name>
</gene>
<dbReference type="InterPro" id="IPR027417">
    <property type="entry name" value="P-loop_NTPase"/>
</dbReference>
<dbReference type="GO" id="GO:0043138">
    <property type="term" value="F:3'-5' DNA helicase activity"/>
    <property type="evidence" value="ECO:0007669"/>
    <property type="project" value="TreeGrafter"/>
</dbReference>
<keyword evidence="2 6" id="KW-0378">Hydrolase</keyword>
<sequence length="163" mass="18385">MKPSAFTGELIAHHFVNKTQYKDYAILYRGNHQSRVFEKFLMQNRIPYKISGGTSFFSRPEIKDLLAYLRVLTNPDDDSAFLRIVNTPKREIGPATLKKLGEWAMTRNKSMFTASFDMGLSQTLSGRGYEALTRFTHWFGRNSASGGAGADCRGARSDPRHGL</sequence>
<dbReference type="Gene3D" id="3.40.50.300">
    <property type="entry name" value="P-loop containing nucleotide triphosphate hydrolases"/>
    <property type="match status" value="1"/>
</dbReference>
<dbReference type="EC" id="3.6.4.12" evidence="6"/>
<keyword evidence="1" id="KW-0547">Nucleotide-binding</keyword>
<dbReference type="GO" id="GO:0003677">
    <property type="term" value="F:DNA binding"/>
    <property type="evidence" value="ECO:0007669"/>
    <property type="project" value="InterPro"/>
</dbReference>
<keyword evidence="4" id="KW-0067">ATP-binding</keyword>
<dbReference type="Gene3D" id="1.10.486.10">
    <property type="entry name" value="PCRA, domain 4"/>
    <property type="match status" value="1"/>
</dbReference>
<dbReference type="InterPro" id="IPR014017">
    <property type="entry name" value="DNA_helicase_UvrD-like_C"/>
</dbReference>
<name>A0A377CB97_ECOLX</name>